<accession>A0ABT4UL14</accession>
<evidence type="ECO:0000313" key="3">
    <source>
        <dbReference type="Proteomes" id="UP001210231"/>
    </source>
</evidence>
<organism evidence="2 3">
    <name type="scientific">Polluticaenibacter yanchengensis</name>
    <dbReference type="NCBI Taxonomy" id="3014562"/>
    <lineage>
        <taxon>Bacteria</taxon>
        <taxon>Pseudomonadati</taxon>
        <taxon>Bacteroidota</taxon>
        <taxon>Chitinophagia</taxon>
        <taxon>Chitinophagales</taxon>
        <taxon>Chitinophagaceae</taxon>
        <taxon>Polluticaenibacter</taxon>
    </lineage>
</organism>
<name>A0ABT4UL14_9BACT</name>
<sequence>MNINKYSVVKLIFITMVTGLVVSCASSKRGCPSNSANMGAERVLSGEKPEKKTKFKVKGMN</sequence>
<evidence type="ECO:0000313" key="2">
    <source>
        <dbReference type="EMBL" id="MDA3615473.1"/>
    </source>
</evidence>
<evidence type="ECO:0008006" key="4">
    <source>
        <dbReference type="Google" id="ProtNLM"/>
    </source>
</evidence>
<gene>
    <name evidence="2" type="ORF">O3P16_11690</name>
</gene>
<comment type="caution">
    <text evidence="2">The sequence shown here is derived from an EMBL/GenBank/DDBJ whole genome shotgun (WGS) entry which is preliminary data.</text>
</comment>
<keyword evidence="3" id="KW-1185">Reference proteome</keyword>
<dbReference type="Proteomes" id="UP001210231">
    <property type="component" value="Unassembled WGS sequence"/>
</dbReference>
<proteinExistence type="predicted"/>
<dbReference type="RefSeq" id="WP_407031799.1">
    <property type="nucleotide sequence ID" value="NZ_JAQGEF010000013.1"/>
</dbReference>
<reference evidence="2 3" key="1">
    <citation type="submission" date="2022-12" db="EMBL/GenBank/DDBJ databases">
        <title>Chitinophagaceae gen. sp. nov., a new member of the family Chitinophagaceae, isolated from soil in a chemical factory.</title>
        <authorList>
            <person name="Ke Z."/>
        </authorList>
    </citation>
    <scope>NUCLEOTIDE SEQUENCE [LARGE SCALE GENOMIC DNA]</scope>
    <source>
        <strain evidence="2 3">LY-5</strain>
    </source>
</reference>
<dbReference type="PROSITE" id="PS51257">
    <property type="entry name" value="PROKAR_LIPOPROTEIN"/>
    <property type="match status" value="1"/>
</dbReference>
<evidence type="ECO:0000256" key="1">
    <source>
        <dbReference type="SAM" id="MobiDB-lite"/>
    </source>
</evidence>
<protein>
    <recommendedName>
        <fullName evidence="4">Quinol oxidase subunit 4</fullName>
    </recommendedName>
</protein>
<dbReference type="EMBL" id="JAQGEF010000013">
    <property type="protein sequence ID" value="MDA3615473.1"/>
    <property type="molecule type" value="Genomic_DNA"/>
</dbReference>
<feature type="region of interest" description="Disordered" evidence="1">
    <location>
        <begin position="29"/>
        <end position="61"/>
    </location>
</feature>